<sequence length="51" mass="5772">MAPQPQADGRLKPEPRACGEFVCCSFSLPWCFWCHCGLGIKNQEERQSCLI</sequence>
<dbReference type="Proteomes" id="UP000324091">
    <property type="component" value="Chromosome 21"/>
</dbReference>
<name>A0A5C6NDW2_9TELE</name>
<gene>
    <name evidence="1" type="ORF">D4764_21G0006020</name>
</gene>
<reference evidence="1 2" key="1">
    <citation type="submission" date="2019-04" db="EMBL/GenBank/DDBJ databases">
        <title>Chromosome genome assembly for Takifugu flavidus.</title>
        <authorList>
            <person name="Xiao S."/>
        </authorList>
    </citation>
    <scope>NUCLEOTIDE SEQUENCE [LARGE SCALE GENOMIC DNA]</scope>
    <source>
        <strain evidence="1">HTHZ2018</strain>
        <tissue evidence="1">Muscle</tissue>
    </source>
</reference>
<organism evidence="1 2">
    <name type="scientific">Takifugu flavidus</name>
    <name type="common">sansaifugu</name>
    <dbReference type="NCBI Taxonomy" id="433684"/>
    <lineage>
        <taxon>Eukaryota</taxon>
        <taxon>Metazoa</taxon>
        <taxon>Chordata</taxon>
        <taxon>Craniata</taxon>
        <taxon>Vertebrata</taxon>
        <taxon>Euteleostomi</taxon>
        <taxon>Actinopterygii</taxon>
        <taxon>Neopterygii</taxon>
        <taxon>Teleostei</taxon>
        <taxon>Neoteleostei</taxon>
        <taxon>Acanthomorphata</taxon>
        <taxon>Eupercaria</taxon>
        <taxon>Tetraodontiformes</taxon>
        <taxon>Tetradontoidea</taxon>
        <taxon>Tetraodontidae</taxon>
        <taxon>Takifugu</taxon>
    </lineage>
</organism>
<dbReference type="AlphaFoldDB" id="A0A5C6NDW2"/>
<evidence type="ECO:0000313" key="1">
    <source>
        <dbReference type="EMBL" id="TWW65702.1"/>
    </source>
</evidence>
<proteinExistence type="predicted"/>
<dbReference type="EMBL" id="RHFK02000014">
    <property type="protein sequence ID" value="TWW65702.1"/>
    <property type="molecule type" value="Genomic_DNA"/>
</dbReference>
<evidence type="ECO:0000313" key="2">
    <source>
        <dbReference type="Proteomes" id="UP000324091"/>
    </source>
</evidence>
<protein>
    <submittedName>
        <fullName evidence="1">Uncharacterized protein</fullName>
    </submittedName>
</protein>
<accession>A0A5C6NDW2</accession>
<comment type="caution">
    <text evidence="1">The sequence shown here is derived from an EMBL/GenBank/DDBJ whole genome shotgun (WGS) entry which is preliminary data.</text>
</comment>
<keyword evidence="2" id="KW-1185">Reference proteome</keyword>